<dbReference type="OrthoDB" id="5088056at2759"/>
<name>A0A8H4KDM5_9HYPO</name>
<sequence>MALSHSQQSSSYGNLNVVLENPARPPAKRKRHSYQVPQTEEHWQSRRMECGLATPKDILNKIESLKTWDRRKLLPWEKLVVVAATIVDLSTGQDEDTLKFGQVYTDYMSYNTRRRDRAAVLNLIRLLDRLYPNLEHRTFELLAIWDIPLSVIRIWTSSKFEEMYSEFSGNLLEPKKEIQASIPLYIPFLVHLLRPEYSLNTIQVALKTRTLTQDDLELFQDMCKSQQCVPRLLSTLGDFRTPHCQVEVATTQLSEKSPTPEGSDSELGKSIRLDKTYSSIINTHIAGYTTFSISQELQRNASRANSEQEVCNRIKRCNTRIIQYDWTDQYHLPVANQAIDDLNNCWLDLPSLWFVNTVLRLELLNSNNTRLDGLDRPDMNFVLIP</sequence>
<proteinExistence type="predicted"/>
<reference evidence="1" key="1">
    <citation type="submission" date="2020-01" db="EMBL/GenBank/DDBJ databases">
        <title>Identification and distribution of gene clusters putatively required for synthesis of sphingolipid metabolism inhibitors in phylogenetically diverse species of the filamentous fungus Fusarium.</title>
        <authorList>
            <person name="Kim H.-S."/>
            <person name="Busman M."/>
            <person name="Brown D.W."/>
            <person name="Divon H."/>
            <person name="Uhlig S."/>
            <person name="Proctor R.H."/>
        </authorList>
    </citation>
    <scope>NUCLEOTIDE SEQUENCE</scope>
    <source>
        <strain evidence="1">NRRL 53441</strain>
    </source>
</reference>
<accession>A0A8H4KDM5</accession>
<evidence type="ECO:0000313" key="1">
    <source>
        <dbReference type="EMBL" id="KAF4448116.1"/>
    </source>
</evidence>
<organism evidence="1 2">
    <name type="scientific">Fusarium austroafricanum</name>
    <dbReference type="NCBI Taxonomy" id="2364996"/>
    <lineage>
        <taxon>Eukaryota</taxon>
        <taxon>Fungi</taxon>
        <taxon>Dikarya</taxon>
        <taxon>Ascomycota</taxon>
        <taxon>Pezizomycotina</taxon>
        <taxon>Sordariomycetes</taxon>
        <taxon>Hypocreomycetidae</taxon>
        <taxon>Hypocreales</taxon>
        <taxon>Nectriaceae</taxon>
        <taxon>Fusarium</taxon>
        <taxon>Fusarium concolor species complex</taxon>
    </lineage>
</organism>
<dbReference type="EMBL" id="JAADJG010000359">
    <property type="protein sequence ID" value="KAF4448116.1"/>
    <property type="molecule type" value="Genomic_DNA"/>
</dbReference>
<keyword evidence="2" id="KW-1185">Reference proteome</keyword>
<comment type="caution">
    <text evidence="1">The sequence shown here is derived from an EMBL/GenBank/DDBJ whole genome shotgun (WGS) entry which is preliminary data.</text>
</comment>
<evidence type="ECO:0000313" key="2">
    <source>
        <dbReference type="Proteomes" id="UP000605986"/>
    </source>
</evidence>
<gene>
    <name evidence="1" type="ORF">F53441_8432</name>
</gene>
<dbReference type="Proteomes" id="UP000605986">
    <property type="component" value="Unassembled WGS sequence"/>
</dbReference>
<protein>
    <submittedName>
        <fullName evidence="1">Uncharacterized protein</fullName>
    </submittedName>
</protein>
<dbReference type="AlphaFoldDB" id="A0A8H4KDM5"/>